<keyword evidence="2 3" id="KW-0694">RNA-binding</keyword>
<proteinExistence type="inferred from homology"/>
<dbReference type="PANTHER" id="PTHR30308:SF2">
    <property type="entry name" value="SSRA-BINDING PROTEIN"/>
    <property type="match status" value="1"/>
</dbReference>
<keyword evidence="1 3" id="KW-0963">Cytoplasm</keyword>
<name>A0A1F5C871_9BACT</name>
<dbReference type="HAMAP" id="MF_00023">
    <property type="entry name" value="SmpB"/>
    <property type="match status" value="1"/>
</dbReference>
<evidence type="ECO:0000256" key="3">
    <source>
        <dbReference type="HAMAP-Rule" id="MF_00023"/>
    </source>
</evidence>
<dbReference type="Pfam" id="PF01668">
    <property type="entry name" value="SmpB"/>
    <property type="match status" value="1"/>
</dbReference>
<dbReference type="PANTHER" id="PTHR30308">
    <property type="entry name" value="TMRNA-BINDING COMPONENT OF TRANS-TRANSLATION TAGGING COMPLEX"/>
    <property type="match status" value="1"/>
</dbReference>
<evidence type="ECO:0000313" key="4">
    <source>
        <dbReference type="EMBL" id="OGD39062.1"/>
    </source>
</evidence>
<reference evidence="4 5" key="1">
    <citation type="journal article" date="2016" name="Nat. Commun.">
        <title>Thousands of microbial genomes shed light on interconnected biogeochemical processes in an aquifer system.</title>
        <authorList>
            <person name="Anantharaman K."/>
            <person name="Brown C.T."/>
            <person name="Hug L.A."/>
            <person name="Sharon I."/>
            <person name="Castelle C.J."/>
            <person name="Probst A.J."/>
            <person name="Thomas B.C."/>
            <person name="Singh A."/>
            <person name="Wilkins M.J."/>
            <person name="Karaoz U."/>
            <person name="Brodie E.L."/>
            <person name="Williams K.H."/>
            <person name="Hubbard S.S."/>
            <person name="Banfield J.F."/>
        </authorList>
    </citation>
    <scope>NUCLEOTIDE SEQUENCE [LARGE SCALE GENOMIC DNA]</scope>
</reference>
<dbReference type="GO" id="GO:0070929">
    <property type="term" value="P:trans-translation"/>
    <property type="evidence" value="ECO:0007669"/>
    <property type="project" value="UniProtKB-UniRule"/>
</dbReference>
<sequence length="147" mass="16936">MTELAKNKKAYFDYEILETFNAGIVLRGFEAKAVKTGKINIAGSFVLIRGNQAYLLNSDIPPYQPQNTPSDYDSKRTRSLLLHKKELKRLIGLTQQKGLTLIPLRVYNARNLVKLEFGLCRGKKKYEKREAVKKRDVGREIRRHLNS</sequence>
<dbReference type="SUPFAM" id="SSF74982">
    <property type="entry name" value="Small protein B (SmpB)"/>
    <property type="match status" value="1"/>
</dbReference>
<dbReference type="GO" id="GO:0005829">
    <property type="term" value="C:cytosol"/>
    <property type="evidence" value="ECO:0007669"/>
    <property type="project" value="TreeGrafter"/>
</dbReference>
<dbReference type="Gene3D" id="2.40.280.10">
    <property type="match status" value="1"/>
</dbReference>
<dbReference type="AlphaFoldDB" id="A0A1F5C871"/>
<organism evidence="4 5">
    <name type="scientific">Candidatus Azambacteria bacterium RIFCSPLOWO2_01_FULL_37_9</name>
    <dbReference type="NCBI Taxonomy" id="1797297"/>
    <lineage>
        <taxon>Bacteria</taxon>
        <taxon>Candidatus Azamiibacteriota</taxon>
    </lineage>
</organism>
<evidence type="ECO:0000256" key="1">
    <source>
        <dbReference type="ARBA" id="ARBA00022490"/>
    </source>
</evidence>
<evidence type="ECO:0000313" key="5">
    <source>
        <dbReference type="Proteomes" id="UP000177947"/>
    </source>
</evidence>
<dbReference type="InterPro" id="IPR000037">
    <property type="entry name" value="SsrA-bd_prot"/>
</dbReference>
<dbReference type="NCBIfam" id="TIGR00086">
    <property type="entry name" value="smpB"/>
    <property type="match status" value="1"/>
</dbReference>
<dbReference type="InterPro" id="IPR023620">
    <property type="entry name" value="SmpB"/>
</dbReference>
<evidence type="ECO:0000256" key="2">
    <source>
        <dbReference type="ARBA" id="ARBA00022884"/>
    </source>
</evidence>
<dbReference type="GO" id="GO:0003723">
    <property type="term" value="F:RNA binding"/>
    <property type="evidence" value="ECO:0007669"/>
    <property type="project" value="UniProtKB-UniRule"/>
</dbReference>
<comment type="caution">
    <text evidence="4">The sequence shown here is derived from an EMBL/GenBank/DDBJ whole genome shotgun (WGS) entry which is preliminary data.</text>
</comment>
<dbReference type="CDD" id="cd09294">
    <property type="entry name" value="SmpB"/>
    <property type="match status" value="1"/>
</dbReference>
<dbReference type="EMBL" id="MEYQ01000018">
    <property type="protein sequence ID" value="OGD39062.1"/>
    <property type="molecule type" value="Genomic_DNA"/>
</dbReference>
<dbReference type="GO" id="GO:0070930">
    <property type="term" value="P:trans-translation-dependent protein tagging"/>
    <property type="evidence" value="ECO:0007669"/>
    <property type="project" value="TreeGrafter"/>
</dbReference>
<dbReference type="Proteomes" id="UP000177947">
    <property type="component" value="Unassembled WGS sequence"/>
</dbReference>
<comment type="subcellular location">
    <subcellularLocation>
        <location evidence="3">Cytoplasm</location>
    </subcellularLocation>
    <text evidence="3">The tmRNA-SmpB complex associates with stalled 70S ribosomes.</text>
</comment>
<gene>
    <name evidence="3" type="primary">smpB</name>
    <name evidence="4" type="ORF">A2907_02135</name>
</gene>
<comment type="similarity">
    <text evidence="3">Belongs to the SmpB family.</text>
</comment>
<dbReference type="NCBIfam" id="NF003843">
    <property type="entry name" value="PRK05422.1"/>
    <property type="match status" value="1"/>
</dbReference>
<comment type="function">
    <text evidence="3">Required for rescue of stalled ribosomes mediated by trans-translation. Binds to transfer-messenger RNA (tmRNA), required for stable association of tmRNA with ribosomes. tmRNA and SmpB together mimic tRNA shape, replacing the anticodon stem-loop with SmpB. tmRNA is encoded by the ssrA gene; the 2 termini fold to resemble tRNA(Ala) and it encodes a 'tag peptide', a short internal open reading frame. During trans-translation Ala-aminoacylated tmRNA acts like a tRNA, entering the A-site of stalled ribosomes, displacing the stalled mRNA. The ribosome then switches to translate the ORF on the tmRNA; the nascent peptide is terminated with the 'tag peptide' encoded by the tmRNA and targeted for degradation. The ribosome is freed to recommence translation, which seems to be the essential function of trans-translation.</text>
</comment>
<protein>
    <recommendedName>
        <fullName evidence="3">SsrA-binding protein</fullName>
    </recommendedName>
    <alternativeName>
        <fullName evidence="3">Small protein B</fullName>
    </alternativeName>
</protein>
<accession>A0A1F5C871</accession>